<reference evidence="16" key="1">
    <citation type="submission" date="2023-01" db="EMBL/GenBank/DDBJ databases">
        <title>The genome sequence of Kordiimonadaceae bacterium 6D33.</title>
        <authorList>
            <person name="Liu Y."/>
        </authorList>
    </citation>
    <scope>NUCLEOTIDE SEQUENCE</scope>
    <source>
        <strain evidence="16">6D33</strain>
    </source>
</reference>
<evidence type="ECO:0000256" key="6">
    <source>
        <dbReference type="ARBA" id="ARBA00022617"/>
    </source>
</evidence>
<feature type="binding site" description="axial binding residue" evidence="14">
    <location>
        <position position="93"/>
    </location>
    <ligand>
        <name>heme</name>
        <dbReference type="ChEBI" id="CHEBI:30413"/>
    </ligand>
    <ligandPart>
        <name>Fe</name>
        <dbReference type="ChEBI" id="CHEBI:18248"/>
    </ligandPart>
</feature>
<evidence type="ECO:0000256" key="3">
    <source>
        <dbReference type="ARBA" id="ARBA00006501"/>
    </source>
</evidence>
<evidence type="ECO:0000256" key="4">
    <source>
        <dbReference type="ARBA" id="ARBA00017504"/>
    </source>
</evidence>
<dbReference type="GO" id="GO:0006782">
    <property type="term" value="P:protoporphyrinogen IX biosynthetic process"/>
    <property type="evidence" value="ECO:0007669"/>
    <property type="project" value="UniProtKB-UniRule"/>
</dbReference>
<keyword evidence="17" id="KW-1185">Reference proteome</keyword>
<comment type="subcellular location">
    <subcellularLocation>
        <location evidence="1 14">Cell membrane</location>
        <topology evidence="1 14">Multi-pass membrane protein</topology>
    </subcellularLocation>
</comment>
<comment type="cofactor">
    <cofactor evidence="14 15">
        <name>heme b</name>
        <dbReference type="ChEBI" id="CHEBI:60344"/>
    </cofactor>
    <text evidence="14 15">Binds 1 heme b (iron(II)-protoporphyrin IX) group per subunit.</text>
</comment>
<evidence type="ECO:0000256" key="15">
    <source>
        <dbReference type="PIRNR" id="PIRNR004638"/>
    </source>
</evidence>
<evidence type="ECO:0000256" key="11">
    <source>
        <dbReference type="ARBA" id="ARBA00023004"/>
    </source>
</evidence>
<dbReference type="HAMAP" id="MF_02239">
    <property type="entry name" value="HemJ"/>
    <property type="match status" value="1"/>
</dbReference>
<evidence type="ECO:0000256" key="14">
    <source>
        <dbReference type="HAMAP-Rule" id="MF_02239"/>
    </source>
</evidence>
<dbReference type="RefSeq" id="WP_289504311.1">
    <property type="nucleotide sequence ID" value="NZ_CP116805.1"/>
</dbReference>
<feature type="transmembrane region" description="Helical" evidence="14">
    <location>
        <begin position="88"/>
        <end position="107"/>
    </location>
</feature>
<evidence type="ECO:0000256" key="9">
    <source>
        <dbReference type="ARBA" id="ARBA00022989"/>
    </source>
</evidence>
<keyword evidence="5 14" id="KW-1003">Cell membrane</keyword>
<dbReference type="GO" id="GO:0070818">
    <property type="term" value="F:protoporphyrinogen oxidase activity"/>
    <property type="evidence" value="ECO:0007669"/>
    <property type="project" value="UniProtKB-UniRule"/>
</dbReference>
<gene>
    <name evidence="16" type="ORF">PH603_02320</name>
</gene>
<evidence type="ECO:0000256" key="5">
    <source>
        <dbReference type="ARBA" id="ARBA00022475"/>
    </source>
</evidence>
<keyword evidence="8 14" id="KW-0479">Metal-binding</keyword>
<evidence type="ECO:0000256" key="13">
    <source>
        <dbReference type="ARBA" id="ARBA00048390"/>
    </source>
</evidence>
<dbReference type="KEGG" id="gso:PH603_02320"/>
<feature type="binding site" description="axial binding residue" evidence="14">
    <location>
        <position position="18"/>
    </location>
    <ligand>
        <name>heme</name>
        <dbReference type="ChEBI" id="CHEBI:30413"/>
    </ligand>
    <ligandPart>
        <name>Fe</name>
        <dbReference type="ChEBI" id="CHEBI:18248"/>
    </ligandPart>
</feature>
<comment type="function">
    <text evidence="14 15">Catalyzes the oxidation of protoporphyrinogen IX to protoporphyrin IX.</text>
</comment>
<feature type="transmembrane region" description="Helical" evidence="14">
    <location>
        <begin position="12"/>
        <end position="32"/>
    </location>
</feature>
<dbReference type="EMBL" id="CP116805">
    <property type="protein sequence ID" value="WCL54592.1"/>
    <property type="molecule type" value="Genomic_DNA"/>
</dbReference>
<keyword evidence="6 14" id="KW-0349">Heme</keyword>
<dbReference type="GO" id="GO:0005886">
    <property type="term" value="C:plasma membrane"/>
    <property type="evidence" value="ECO:0007669"/>
    <property type="project" value="UniProtKB-SubCell"/>
</dbReference>
<keyword evidence="9 14" id="KW-1133">Transmembrane helix</keyword>
<dbReference type="AlphaFoldDB" id="A0AAE9XQY4"/>
<dbReference type="PANTHER" id="PTHR40255:SF1">
    <property type="entry name" value="PROTOPORPHYRINOGEN IX OXIDASE"/>
    <property type="match status" value="1"/>
</dbReference>
<protein>
    <recommendedName>
        <fullName evidence="4 14">Protoporphyrinogen IX oxidase</fullName>
        <shortName evidence="14">PPO</shortName>
        <ecNumber evidence="14 15">1.3.99.-</ecNumber>
    </recommendedName>
</protein>
<feature type="transmembrane region" description="Helical" evidence="14">
    <location>
        <begin position="62"/>
        <end position="82"/>
    </location>
</feature>
<comment type="pathway">
    <text evidence="2 14 15">Porphyrin-containing compound metabolism; protoporphyrin-IX biosynthesis; protoporphyrin-IX from protoporphyrinogen-IX: step 1/1.</text>
</comment>
<dbReference type="GO" id="GO:0046872">
    <property type="term" value="F:metal ion binding"/>
    <property type="evidence" value="ECO:0007669"/>
    <property type="project" value="UniProtKB-UniRule"/>
</dbReference>
<evidence type="ECO:0000256" key="2">
    <source>
        <dbReference type="ARBA" id="ARBA00005073"/>
    </source>
</evidence>
<evidence type="ECO:0000256" key="10">
    <source>
        <dbReference type="ARBA" id="ARBA00023002"/>
    </source>
</evidence>
<dbReference type="PIRSF" id="PIRSF004638">
    <property type="entry name" value="UCP004638"/>
    <property type="match status" value="1"/>
</dbReference>
<comment type="subunit">
    <text evidence="14">Homodimer.</text>
</comment>
<dbReference type="EC" id="1.3.99.-" evidence="14 15"/>
<feature type="transmembrane region" description="Helical" evidence="14">
    <location>
        <begin position="128"/>
        <end position="146"/>
    </location>
</feature>
<evidence type="ECO:0000256" key="8">
    <source>
        <dbReference type="ARBA" id="ARBA00022723"/>
    </source>
</evidence>
<dbReference type="Proteomes" id="UP001217500">
    <property type="component" value="Chromosome"/>
</dbReference>
<organism evidence="16 17">
    <name type="scientific">Gimibacter soli</name>
    <dbReference type="NCBI Taxonomy" id="3024400"/>
    <lineage>
        <taxon>Bacteria</taxon>
        <taxon>Pseudomonadati</taxon>
        <taxon>Pseudomonadota</taxon>
        <taxon>Alphaproteobacteria</taxon>
        <taxon>Kordiimonadales</taxon>
        <taxon>Temperatibacteraceae</taxon>
        <taxon>Gimibacter</taxon>
    </lineage>
</organism>
<keyword evidence="11 14" id="KW-0408">Iron</keyword>
<accession>A0AAE9XQY4</accession>
<sequence length="149" mass="16835">MGIEGFLGDFYLWVKALHVISVIFWMAGLFLMPRYLAHHMDYPAGGSEDARWIEREAKLAKIILGPAMHAAWTFGILLVLNIGFDAGIWLYVKLAAVVALTIFQVFVARWRKQAAAGIRHHDGRFFRMVNEIPAIGIIIAVIMVIVRPF</sequence>
<name>A0AAE9XQY4_9PROT</name>
<keyword evidence="10 14" id="KW-0560">Oxidoreductase</keyword>
<keyword evidence="7 14" id="KW-0812">Transmembrane</keyword>
<proteinExistence type="inferred from homology"/>
<comment type="catalytic activity">
    <reaction evidence="13 14 15">
        <text>protoporphyrinogen IX + 3 A = protoporphyrin IX + 3 AH2</text>
        <dbReference type="Rhea" id="RHEA:62000"/>
        <dbReference type="ChEBI" id="CHEBI:13193"/>
        <dbReference type="ChEBI" id="CHEBI:17499"/>
        <dbReference type="ChEBI" id="CHEBI:57306"/>
        <dbReference type="ChEBI" id="CHEBI:57307"/>
    </reaction>
</comment>
<evidence type="ECO:0000256" key="7">
    <source>
        <dbReference type="ARBA" id="ARBA00022692"/>
    </source>
</evidence>
<comment type="similarity">
    <text evidence="3 14 15">Belongs to the HemJ family.</text>
</comment>
<dbReference type="PANTHER" id="PTHR40255">
    <property type="entry name" value="UPF0093 MEMBRANE PROTEIN SLR1790"/>
    <property type="match status" value="1"/>
</dbReference>
<keyword evidence="12 14" id="KW-0472">Membrane</keyword>
<evidence type="ECO:0000313" key="17">
    <source>
        <dbReference type="Proteomes" id="UP001217500"/>
    </source>
</evidence>
<dbReference type="InterPro" id="IPR005265">
    <property type="entry name" value="HemJ-like"/>
</dbReference>
<evidence type="ECO:0000256" key="1">
    <source>
        <dbReference type="ARBA" id="ARBA00004651"/>
    </source>
</evidence>
<evidence type="ECO:0000256" key="12">
    <source>
        <dbReference type="ARBA" id="ARBA00023136"/>
    </source>
</evidence>
<evidence type="ECO:0000313" key="16">
    <source>
        <dbReference type="EMBL" id="WCL54592.1"/>
    </source>
</evidence>
<dbReference type="Pfam" id="PF03653">
    <property type="entry name" value="UPF0093"/>
    <property type="match status" value="1"/>
</dbReference>